<dbReference type="HOGENOM" id="CLU_1457052_0_0_1"/>
<dbReference type="InterPro" id="IPR027417">
    <property type="entry name" value="P-loop_NTPase"/>
</dbReference>
<dbReference type="KEGG" id="ehx:EMIHUDRAFT_442008"/>
<organism evidence="4 5">
    <name type="scientific">Emiliania huxleyi (strain CCMP1516)</name>
    <dbReference type="NCBI Taxonomy" id="280463"/>
    <lineage>
        <taxon>Eukaryota</taxon>
        <taxon>Haptista</taxon>
        <taxon>Haptophyta</taxon>
        <taxon>Prymnesiophyceae</taxon>
        <taxon>Isochrysidales</taxon>
        <taxon>Noelaerhabdaceae</taxon>
        <taxon>Emiliania</taxon>
    </lineage>
</organism>
<dbReference type="GeneID" id="17250689"/>
<dbReference type="AlphaFoldDB" id="A0A0D3HZS6"/>
<dbReference type="Pfam" id="PF06414">
    <property type="entry name" value="Zeta_toxin"/>
    <property type="match status" value="1"/>
</dbReference>
<dbReference type="EnsemblProtists" id="EOD32280">
    <property type="protein sequence ID" value="EOD32280"/>
    <property type="gene ID" value="EMIHUDRAFT_442008"/>
</dbReference>
<evidence type="ECO:0000256" key="1">
    <source>
        <dbReference type="ARBA" id="ARBA00022741"/>
    </source>
</evidence>
<dbReference type="RefSeq" id="XP_005756940.1">
    <property type="nucleotide sequence ID" value="XM_005756883.1"/>
</dbReference>
<proteinExistence type="predicted"/>
<keyword evidence="2" id="KW-0067">ATP-binding</keyword>
<evidence type="ECO:0000313" key="5">
    <source>
        <dbReference type="Proteomes" id="UP000013827"/>
    </source>
</evidence>
<evidence type="ECO:0000313" key="4">
    <source>
        <dbReference type="EnsemblProtists" id="EOD04511"/>
    </source>
</evidence>
<dbReference type="SUPFAM" id="SSF52540">
    <property type="entry name" value="P-loop containing nucleoside triphosphate hydrolases"/>
    <property type="match status" value="1"/>
</dbReference>
<dbReference type="Proteomes" id="UP000013827">
    <property type="component" value="Unassembled WGS sequence"/>
</dbReference>
<dbReference type="PaxDb" id="2903-EOD04511"/>
<reference evidence="4" key="2">
    <citation type="submission" date="2024-10" db="UniProtKB">
        <authorList>
            <consortium name="EnsemblProtists"/>
        </authorList>
    </citation>
    <scope>IDENTIFICATION</scope>
</reference>
<dbReference type="RefSeq" id="XP_005784709.1">
    <property type="nucleotide sequence ID" value="XM_005784652.1"/>
</dbReference>
<dbReference type="eggNOG" id="KOG2702">
    <property type="taxonomic scope" value="Eukaryota"/>
</dbReference>
<dbReference type="GO" id="GO:0016301">
    <property type="term" value="F:kinase activity"/>
    <property type="evidence" value="ECO:0007669"/>
    <property type="project" value="InterPro"/>
</dbReference>
<dbReference type="KEGG" id="ehx:EMIHUDRAFT_439154"/>
<feature type="domain" description="Zeta toxin" evidence="3">
    <location>
        <begin position="40"/>
        <end position="112"/>
    </location>
</feature>
<dbReference type="PANTHER" id="PTHR10285">
    <property type="entry name" value="URIDINE KINASE"/>
    <property type="match status" value="1"/>
</dbReference>
<dbReference type="GO" id="GO:0005524">
    <property type="term" value="F:ATP binding"/>
    <property type="evidence" value="ECO:0007669"/>
    <property type="project" value="UniProtKB-KW"/>
</dbReference>
<dbReference type="OMA" id="NTSMTHI"/>
<keyword evidence="5" id="KW-1185">Reference proteome</keyword>
<dbReference type="EnsemblProtists" id="EOD04511">
    <property type="protein sequence ID" value="EOD04511"/>
    <property type="gene ID" value="EMIHUDRAFT_439154"/>
</dbReference>
<dbReference type="GeneID" id="17277591"/>
<reference evidence="5" key="1">
    <citation type="journal article" date="2013" name="Nature">
        <title>Pan genome of the phytoplankton Emiliania underpins its global distribution.</title>
        <authorList>
            <person name="Read B.A."/>
            <person name="Kegel J."/>
            <person name="Klute M.J."/>
            <person name="Kuo A."/>
            <person name="Lefebvre S.C."/>
            <person name="Maumus F."/>
            <person name="Mayer C."/>
            <person name="Miller J."/>
            <person name="Monier A."/>
            <person name="Salamov A."/>
            <person name="Young J."/>
            <person name="Aguilar M."/>
            <person name="Claverie J.M."/>
            <person name="Frickenhaus S."/>
            <person name="Gonzalez K."/>
            <person name="Herman E.K."/>
            <person name="Lin Y.C."/>
            <person name="Napier J."/>
            <person name="Ogata H."/>
            <person name="Sarno A.F."/>
            <person name="Shmutz J."/>
            <person name="Schroeder D."/>
            <person name="de Vargas C."/>
            <person name="Verret F."/>
            <person name="von Dassow P."/>
            <person name="Valentin K."/>
            <person name="Van de Peer Y."/>
            <person name="Wheeler G."/>
            <person name="Dacks J.B."/>
            <person name="Delwiche C.F."/>
            <person name="Dyhrman S.T."/>
            <person name="Glockner G."/>
            <person name="John U."/>
            <person name="Richards T."/>
            <person name="Worden A.Z."/>
            <person name="Zhang X."/>
            <person name="Grigoriev I.V."/>
            <person name="Allen A.E."/>
            <person name="Bidle K."/>
            <person name="Borodovsky M."/>
            <person name="Bowler C."/>
            <person name="Brownlee C."/>
            <person name="Cock J.M."/>
            <person name="Elias M."/>
            <person name="Gladyshev V.N."/>
            <person name="Groth M."/>
            <person name="Guda C."/>
            <person name="Hadaegh A."/>
            <person name="Iglesias-Rodriguez M.D."/>
            <person name="Jenkins J."/>
            <person name="Jones B.M."/>
            <person name="Lawson T."/>
            <person name="Leese F."/>
            <person name="Lindquist E."/>
            <person name="Lobanov A."/>
            <person name="Lomsadze A."/>
            <person name="Malik S.B."/>
            <person name="Marsh M.E."/>
            <person name="Mackinder L."/>
            <person name="Mock T."/>
            <person name="Mueller-Roeber B."/>
            <person name="Pagarete A."/>
            <person name="Parker M."/>
            <person name="Probert I."/>
            <person name="Quesneville H."/>
            <person name="Raines C."/>
            <person name="Rensing S.A."/>
            <person name="Riano-Pachon D.M."/>
            <person name="Richier S."/>
            <person name="Rokitta S."/>
            <person name="Shiraiwa Y."/>
            <person name="Soanes D.M."/>
            <person name="van der Giezen M."/>
            <person name="Wahlund T.M."/>
            <person name="Williams B."/>
            <person name="Wilson W."/>
            <person name="Wolfe G."/>
            <person name="Wurch L.L."/>
        </authorList>
    </citation>
    <scope>NUCLEOTIDE SEQUENCE</scope>
</reference>
<sequence>MLTLAMSAAALASPDARMSGCYDRLAGRLLARLRLGDAAATSPERPWWVAIAGGPGAGKSSLASAVCERVNAVSPGAAVVLPMDGFHYSRAELRALDPPDAGSLLPRRGSPWTFDAEGLCASLTRAKAASEGRLPVYCRVKSDPVPDGVQLLPSHKLVLVEGNYLLLGEEEERWAPLLPLKCLGSV</sequence>
<keyword evidence="1" id="KW-0547">Nucleotide-binding</keyword>
<dbReference type="Gene3D" id="3.40.50.300">
    <property type="entry name" value="P-loop containing nucleotide triphosphate hydrolases"/>
    <property type="match status" value="1"/>
</dbReference>
<evidence type="ECO:0000259" key="3">
    <source>
        <dbReference type="Pfam" id="PF06414"/>
    </source>
</evidence>
<accession>A0A0D3HZS6</accession>
<protein>
    <recommendedName>
        <fullName evidence="3">Zeta toxin domain-containing protein</fullName>
    </recommendedName>
</protein>
<evidence type="ECO:0000256" key="2">
    <source>
        <dbReference type="ARBA" id="ARBA00022840"/>
    </source>
</evidence>
<dbReference type="STRING" id="2903.R1F067"/>
<dbReference type="InterPro" id="IPR010488">
    <property type="entry name" value="Zeta_toxin_domain"/>
</dbReference>
<name>A0A0D3HZS6_EMIH1</name>